<keyword evidence="2" id="KW-0489">Methyltransferase</keyword>
<proteinExistence type="predicted"/>
<evidence type="ECO:0000313" key="3">
    <source>
        <dbReference type="Proteomes" id="UP000600865"/>
    </source>
</evidence>
<organism evidence="2 3">
    <name type="scientific">Litorimonas cladophorae</name>
    <dbReference type="NCBI Taxonomy" id="1220491"/>
    <lineage>
        <taxon>Bacteria</taxon>
        <taxon>Pseudomonadati</taxon>
        <taxon>Pseudomonadota</taxon>
        <taxon>Alphaproteobacteria</taxon>
        <taxon>Maricaulales</taxon>
        <taxon>Robiginitomaculaceae</taxon>
    </lineage>
</organism>
<protein>
    <submittedName>
        <fullName evidence="2">Methyltransferase</fullName>
    </submittedName>
</protein>
<dbReference type="InterPro" id="IPR013216">
    <property type="entry name" value="Methyltransf_11"/>
</dbReference>
<dbReference type="Proteomes" id="UP000600865">
    <property type="component" value="Unassembled WGS sequence"/>
</dbReference>
<dbReference type="Gene3D" id="3.40.50.150">
    <property type="entry name" value="Vaccinia Virus protein VP39"/>
    <property type="match status" value="1"/>
</dbReference>
<reference evidence="2 3" key="1">
    <citation type="journal article" date="2014" name="Int. J. Syst. Evol. Microbiol.">
        <title>Complete genome sequence of Corynebacterium casei LMG S-19264T (=DSM 44701T), isolated from a smear-ripened cheese.</title>
        <authorList>
            <consortium name="US DOE Joint Genome Institute (JGI-PGF)"/>
            <person name="Walter F."/>
            <person name="Albersmeier A."/>
            <person name="Kalinowski J."/>
            <person name="Ruckert C."/>
        </authorList>
    </citation>
    <scope>NUCLEOTIDE SEQUENCE [LARGE SCALE GENOMIC DNA]</scope>
    <source>
        <strain evidence="2 3">KCTC 23968</strain>
    </source>
</reference>
<evidence type="ECO:0000259" key="1">
    <source>
        <dbReference type="Pfam" id="PF08241"/>
    </source>
</evidence>
<dbReference type="Pfam" id="PF08241">
    <property type="entry name" value="Methyltransf_11"/>
    <property type="match status" value="1"/>
</dbReference>
<dbReference type="AlphaFoldDB" id="A0A918NJI9"/>
<keyword evidence="2" id="KW-0808">Transferase</keyword>
<comment type="caution">
    <text evidence="2">The sequence shown here is derived from an EMBL/GenBank/DDBJ whole genome shotgun (WGS) entry which is preliminary data.</text>
</comment>
<keyword evidence="3" id="KW-1185">Reference proteome</keyword>
<feature type="domain" description="Methyltransferase type 11" evidence="1">
    <location>
        <begin position="74"/>
        <end position="130"/>
    </location>
</feature>
<dbReference type="GO" id="GO:0032259">
    <property type="term" value="P:methylation"/>
    <property type="evidence" value="ECO:0007669"/>
    <property type="project" value="UniProtKB-KW"/>
</dbReference>
<gene>
    <name evidence="2" type="ORF">GCM10011309_23070</name>
</gene>
<dbReference type="SUPFAM" id="SSF53335">
    <property type="entry name" value="S-adenosyl-L-methionine-dependent methyltransferases"/>
    <property type="match status" value="1"/>
</dbReference>
<dbReference type="EMBL" id="BMYV01000002">
    <property type="protein sequence ID" value="GGX72173.1"/>
    <property type="molecule type" value="Genomic_DNA"/>
</dbReference>
<evidence type="ECO:0000313" key="2">
    <source>
        <dbReference type="EMBL" id="GGX72173.1"/>
    </source>
</evidence>
<name>A0A918NJI9_9PROT</name>
<accession>A0A918NJI9</accession>
<dbReference type="InterPro" id="IPR029063">
    <property type="entry name" value="SAM-dependent_MTases_sf"/>
</dbReference>
<sequence length="254" mass="27609">MRETAIRLEQFYASPLGGAARDMAARRLSTLWPDLCGCNVLGYGYTWPYLAPYEPSANRLVLAMPEGQGAIAHQGRRGVATVLTQGQALPFSDATFDRILAVHMMEESETTAATLSELYRVLAPEGRIVIICANRSGMWARAEGLPFGAGRPYSRRQLKAALARAKFIPTVGSNALYIPPTSLLTRPSLLRGAERFGETVWPRFSGLVLVEAIKRLYAPSDNGHAQKVARPKFSGVPALNKTHVNKGGIGKTDV</sequence>
<dbReference type="GO" id="GO:0008757">
    <property type="term" value="F:S-adenosylmethionine-dependent methyltransferase activity"/>
    <property type="evidence" value="ECO:0007669"/>
    <property type="project" value="InterPro"/>
</dbReference>